<protein>
    <recommendedName>
        <fullName evidence="2">SWR1-complex protein 5</fullName>
    </recommendedName>
</protein>
<dbReference type="PROSITE" id="PS51279">
    <property type="entry name" value="BCNT_C"/>
    <property type="match status" value="1"/>
</dbReference>
<feature type="region of interest" description="Disordered" evidence="3">
    <location>
        <begin position="113"/>
        <end position="151"/>
    </location>
</feature>
<dbReference type="PANTHER" id="PTHR48407:SF1">
    <property type="entry name" value="CRANIOFACIAL DEVELOPMENT PROTEIN 1"/>
    <property type="match status" value="1"/>
</dbReference>
<dbReference type="PANTHER" id="PTHR48407">
    <property type="entry name" value="CRANIOFACIAL DEVELOPMENT PROTEIN 1"/>
    <property type="match status" value="1"/>
</dbReference>
<feature type="compositionally biased region" description="Basic and acidic residues" evidence="3">
    <location>
        <begin position="53"/>
        <end position="75"/>
    </location>
</feature>
<evidence type="ECO:0000256" key="2">
    <source>
        <dbReference type="ARBA" id="ARBA00019138"/>
    </source>
</evidence>
<name>A0AAD5X7H3_9FUNG</name>
<evidence type="ECO:0000259" key="4">
    <source>
        <dbReference type="PROSITE" id="PS51279"/>
    </source>
</evidence>
<dbReference type="Pfam" id="PF07572">
    <property type="entry name" value="BCNT"/>
    <property type="match status" value="1"/>
</dbReference>
<dbReference type="AlphaFoldDB" id="A0AAD5X7H3"/>
<reference evidence="5" key="1">
    <citation type="submission" date="2020-05" db="EMBL/GenBank/DDBJ databases">
        <title>Phylogenomic resolution of chytrid fungi.</title>
        <authorList>
            <person name="Stajich J.E."/>
            <person name="Amses K."/>
            <person name="Simmons R."/>
            <person name="Seto K."/>
            <person name="Myers J."/>
            <person name="Bonds A."/>
            <person name="Quandt C.A."/>
            <person name="Barry K."/>
            <person name="Liu P."/>
            <person name="Grigoriev I."/>
            <person name="Longcore J.E."/>
            <person name="James T.Y."/>
        </authorList>
    </citation>
    <scope>NUCLEOTIDE SEQUENCE</scope>
    <source>
        <strain evidence="5">JEL0318</strain>
    </source>
</reference>
<comment type="similarity">
    <text evidence="1">Belongs to the SWC5 family.</text>
</comment>
<accession>A0AAD5X7H3</accession>
<evidence type="ECO:0000313" key="5">
    <source>
        <dbReference type="EMBL" id="KAJ3053799.1"/>
    </source>
</evidence>
<feature type="domain" description="BCNT-C" evidence="4">
    <location>
        <begin position="145"/>
        <end position="226"/>
    </location>
</feature>
<evidence type="ECO:0000256" key="3">
    <source>
        <dbReference type="SAM" id="MobiDB-lite"/>
    </source>
</evidence>
<dbReference type="Proteomes" id="UP001212841">
    <property type="component" value="Unassembled WGS sequence"/>
</dbReference>
<keyword evidence="6" id="KW-1185">Reference proteome</keyword>
<comment type="caution">
    <text evidence="5">The sequence shown here is derived from an EMBL/GenBank/DDBJ whole genome shotgun (WGS) entry which is preliminary data.</text>
</comment>
<feature type="compositionally biased region" description="Low complexity" evidence="3">
    <location>
        <begin position="124"/>
        <end position="140"/>
    </location>
</feature>
<gene>
    <name evidence="5" type="primary">SWC5</name>
    <name evidence="5" type="ORF">HK097_003364</name>
</gene>
<sequence length="226" mass="25733">MSAVTSPPSSAQPPPSDSDEDDEDFVPNADSSDSGSDTDGDDADQTVSSVQTEKSKEEAKQREEERRKRVEDLWRSMKSGEAVMQKSTNYLEAYEASLKRNVRKVTQTYEFAGKQFRHTVTPDQAPESAPTATTTSQQPERTAPKQRKSRLKEVAERFGVGHEAAKLTVLEKSKLDWMMHVEEYGDSDRLSYHRKDGYLEKTDFLSRTDQRQAEHVQSLKRVRSRR</sequence>
<feature type="region of interest" description="Disordered" evidence="3">
    <location>
        <begin position="1"/>
        <end position="78"/>
    </location>
</feature>
<dbReference type="GO" id="GO:0000812">
    <property type="term" value="C:Swr1 complex"/>
    <property type="evidence" value="ECO:0007669"/>
    <property type="project" value="TreeGrafter"/>
</dbReference>
<proteinExistence type="inferred from homology"/>
<evidence type="ECO:0000313" key="6">
    <source>
        <dbReference type="Proteomes" id="UP001212841"/>
    </source>
</evidence>
<dbReference type="EMBL" id="JADGJD010000179">
    <property type="protein sequence ID" value="KAJ3053799.1"/>
    <property type="molecule type" value="Genomic_DNA"/>
</dbReference>
<dbReference type="InterPro" id="IPR011421">
    <property type="entry name" value="BCNT-C"/>
</dbReference>
<organism evidence="5 6">
    <name type="scientific">Rhizophlyctis rosea</name>
    <dbReference type="NCBI Taxonomy" id="64517"/>
    <lineage>
        <taxon>Eukaryota</taxon>
        <taxon>Fungi</taxon>
        <taxon>Fungi incertae sedis</taxon>
        <taxon>Chytridiomycota</taxon>
        <taxon>Chytridiomycota incertae sedis</taxon>
        <taxon>Chytridiomycetes</taxon>
        <taxon>Rhizophlyctidales</taxon>
        <taxon>Rhizophlyctidaceae</taxon>
        <taxon>Rhizophlyctis</taxon>
    </lineage>
</organism>
<dbReference type="InterPro" id="IPR027124">
    <property type="entry name" value="Swc5/CFDP1/2"/>
</dbReference>
<evidence type="ECO:0000256" key="1">
    <source>
        <dbReference type="ARBA" id="ARBA00010465"/>
    </source>
</evidence>